<dbReference type="GO" id="GO:0005829">
    <property type="term" value="C:cytosol"/>
    <property type="evidence" value="ECO:0007669"/>
    <property type="project" value="TreeGrafter"/>
</dbReference>
<dbReference type="GO" id="GO:0070006">
    <property type="term" value="F:metalloaminopeptidase activity"/>
    <property type="evidence" value="ECO:0007669"/>
    <property type="project" value="TreeGrafter"/>
</dbReference>
<accession>A0A9X2RK22</accession>
<comment type="caution">
    <text evidence="1">The sequence shown here is derived from an EMBL/GenBank/DDBJ whole genome shotgun (WGS) entry which is preliminary data.</text>
</comment>
<reference evidence="1" key="1">
    <citation type="submission" date="2022-07" db="EMBL/GenBank/DDBJ databases">
        <title>Parvularcula maris sp. nov., an algicidal bacterium isolated from seawater.</title>
        <authorList>
            <person name="Li F."/>
        </authorList>
    </citation>
    <scope>NUCLEOTIDE SEQUENCE</scope>
    <source>
        <strain evidence="1">BGMRC 0090</strain>
    </source>
</reference>
<dbReference type="InterPro" id="IPR036005">
    <property type="entry name" value="Creatinase/aminopeptidase-like"/>
</dbReference>
<name>A0A9X2RK22_9PROT</name>
<dbReference type="Gene3D" id="3.90.230.10">
    <property type="entry name" value="Creatinase/methionine aminopeptidase superfamily"/>
    <property type="match status" value="1"/>
</dbReference>
<dbReference type="PANTHER" id="PTHR43330:SF27">
    <property type="entry name" value="METHIONINE AMINOPEPTIDASE"/>
    <property type="match status" value="1"/>
</dbReference>
<evidence type="ECO:0000313" key="1">
    <source>
        <dbReference type="EMBL" id="MCQ8186481.1"/>
    </source>
</evidence>
<keyword evidence="2" id="KW-1185">Reference proteome</keyword>
<dbReference type="SUPFAM" id="SSF55920">
    <property type="entry name" value="Creatinase/aminopeptidase"/>
    <property type="match status" value="1"/>
</dbReference>
<evidence type="ECO:0008006" key="3">
    <source>
        <dbReference type="Google" id="ProtNLM"/>
    </source>
</evidence>
<gene>
    <name evidence="1" type="ORF">NOG11_13950</name>
</gene>
<evidence type="ECO:0000313" key="2">
    <source>
        <dbReference type="Proteomes" id="UP001142610"/>
    </source>
</evidence>
<dbReference type="PANTHER" id="PTHR43330">
    <property type="entry name" value="METHIONINE AMINOPEPTIDASE"/>
    <property type="match status" value="1"/>
</dbReference>
<sequence>MVFTVEPMVNEGSRKPKTLDDGWTVVTEDGKLFAQFEHAVAVTKTGFEVLTLRKNEALPRAWASDAKSLTCLSGL</sequence>
<dbReference type="EMBL" id="JANIBC010000019">
    <property type="protein sequence ID" value="MCQ8186481.1"/>
    <property type="molecule type" value="Genomic_DNA"/>
</dbReference>
<dbReference type="Proteomes" id="UP001142610">
    <property type="component" value="Unassembled WGS sequence"/>
</dbReference>
<proteinExistence type="predicted"/>
<dbReference type="AlphaFoldDB" id="A0A9X2RK22"/>
<protein>
    <recommendedName>
        <fullName evidence="3">Type I methionyl aminopeptidase</fullName>
    </recommendedName>
</protein>
<organism evidence="1 2">
    <name type="scientific">Parvularcula maris</name>
    <dbReference type="NCBI Taxonomy" id="2965077"/>
    <lineage>
        <taxon>Bacteria</taxon>
        <taxon>Pseudomonadati</taxon>
        <taxon>Pseudomonadota</taxon>
        <taxon>Alphaproteobacteria</taxon>
        <taxon>Parvularculales</taxon>
        <taxon>Parvularculaceae</taxon>
        <taxon>Parvularcula</taxon>
    </lineage>
</organism>